<keyword evidence="1" id="KW-1133">Transmembrane helix</keyword>
<evidence type="ECO:0000256" key="1">
    <source>
        <dbReference type="SAM" id="Phobius"/>
    </source>
</evidence>
<name>A0A1H3BB75_THIRO</name>
<proteinExistence type="predicted"/>
<organism evidence="2 3">
    <name type="scientific">Thiocapsa roseopersicina</name>
    <dbReference type="NCBI Taxonomy" id="1058"/>
    <lineage>
        <taxon>Bacteria</taxon>
        <taxon>Pseudomonadati</taxon>
        <taxon>Pseudomonadota</taxon>
        <taxon>Gammaproteobacteria</taxon>
        <taxon>Chromatiales</taxon>
        <taxon>Chromatiaceae</taxon>
        <taxon>Thiocapsa</taxon>
    </lineage>
</organism>
<reference evidence="3" key="1">
    <citation type="submission" date="2016-10" db="EMBL/GenBank/DDBJ databases">
        <authorList>
            <person name="Varghese N."/>
            <person name="Submissions S."/>
        </authorList>
    </citation>
    <scope>NUCLEOTIDE SEQUENCE [LARGE SCALE GENOMIC DNA]</scope>
    <source>
        <strain evidence="3">DSM 217</strain>
    </source>
</reference>
<evidence type="ECO:0000313" key="2">
    <source>
        <dbReference type="EMBL" id="SDX39280.1"/>
    </source>
</evidence>
<dbReference type="RefSeq" id="WP_093036339.1">
    <property type="nucleotide sequence ID" value="NZ_FNNZ01000024.1"/>
</dbReference>
<dbReference type="Proteomes" id="UP000198816">
    <property type="component" value="Unassembled WGS sequence"/>
</dbReference>
<protein>
    <submittedName>
        <fullName evidence="2">Uncharacterized protein</fullName>
    </submittedName>
</protein>
<gene>
    <name evidence="2" type="ORF">SAMN05421783_12411</name>
</gene>
<dbReference type="OrthoDB" id="5771464at2"/>
<keyword evidence="1" id="KW-0472">Membrane</keyword>
<keyword evidence="3" id="KW-1185">Reference proteome</keyword>
<sequence length="84" mass="9338">MPPLISQIVGWPQRVIHWLCSGRADYTDFQRRKATPAHRARRTLCLFVWSGAAVLMLLCPSPGCIATLILIATFVSFSLLDGQP</sequence>
<evidence type="ECO:0000313" key="3">
    <source>
        <dbReference type="Proteomes" id="UP000198816"/>
    </source>
</evidence>
<dbReference type="EMBL" id="FNNZ01000024">
    <property type="protein sequence ID" value="SDX39280.1"/>
    <property type="molecule type" value="Genomic_DNA"/>
</dbReference>
<accession>A0A1H3BB75</accession>
<keyword evidence="1" id="KW-0812">Transmembrane</keyword>
<feature type="transmembrane region" description="Helical" evidence="1">
    <location>
        <begin position="46"/>
        <end position="79"/>
    </location>
</feature>
<dbReference type="AlphaFoldDB" id="A0A1H3BB75"/>